<organism evidence="1 2">
    <name type="scientific">Syncephalastrum racemosum</name>
    <name type="common">Filamentous fungus</name>
    <dbReference type="NCBI Taxonomy" id="13706"/>
    <lineage>
        <taxon>Eukaryota</taxon>
        <taxon>Fungi</taxon>
        <taxon>Fungi incertae sedis</taxon>
        <taxon>Mucoromycota</taxon>
        <taxon>Mucoromycotina</taxon>
        <taxon>Mucoromycetes</taxon>
        <taxon>Mucorales</taxon>
        <taxon>Syncephalastraceae</taxon>
        <taxon>Syncephalastrum</taxon>
    </lineage>
</organism>
<accession>A0A1X2H7P2</accession>
<protein>
    <submittedName>
        <fullName evidence="1">Uncharacterized protein</fullName>
    </submittedName>
</protein>
<dbReference type="EMBL" id="MCGN01000007">
    <property type="protein sequence ID" value="ORY94599.1"/>
    <property type="molecule type" value="Genomic_DNA"/>
</dbReference>
<sequence length="146" mass="17008">MDFGEVCQVASFVMLVSQMSAKQGIQIYVRRQETYGKTKCNARWLENRKDRLGLHQIEVEISRHAKGTSQRETLMRELHSYQAEWTKAIRSVILIQVFLFQRKSWTAHRSIRPRVDRTSNLLLGFAKRIGDANQSELLIVMELDGQ</sequence>
<reference evidence="1 2" key="1">
    <citation type="submission" date="2016-07" db="EMBL/GenBank/DDBJ databases">
        <title>Pervasive Adenine N6-methylation of Active Genes in Fungi.</title>
        <authorList>
            <consortium name="DOE Joint Genome Institute"/>
            <person name="Mondo S.J."/>
            <person name="Dannebaum R.O."/>
            <person name="Kuo R.C."/>
            <person name="Labutti K."/>
            <person name="Haridas S."/>
            <person name="Kuo A."/>
            <person name="Salamov A."/>
            <person name="Ahrendt S.R."/>
            <person name="Lipzen A."/>
            <person name="Sullivan W."/>
            <person name="Andreopoulos W.B."/>
            <person name="Clum A."/>
            <person name="Lindquist E."/>
            <person name="Daum C."/>
            <person name="Ramamoorthy G.K."/>
            <person name="Gryganskyi A."/>
            <person name="Culley D."/>
            <person name="Magnuson J.K."/>
            <person name="James T.Y."/>
            <person name="O'Malley M.A."/>
            <person name="Stajich J.E."/>
            <person name="Spatafora J.W."/>
            <person name="Visel A."/>
            <person name="Grigoriev I.V."/>
        </authorList>
    </citation>
    <scope>NUCLEOTIDE SEQUENCE [LARGE SCALE GENOMIC DNA]</scope>
    <source>
        <strain evidence="1 2">NRRL 2496</strain>
    </source>
</reference>
<dbReference type="AlphaFoldDB" id="A0A1X2H7P2"/>
<dbReference type="InParanoid" id="A0A1X2H7P2"/>
<evidence type="ECO:0000313" key="2">
    <source>
        <dbReference type="Proteomes" id="UP000242180"/>
    </source>
</evidence>
<gene>
    <name evidence="1" type="ORF">BCR43DRAFT_516252</name>
</gene>
<dbReference type="Proteomes" id="UP000242180">
    <property type="component" value="Unassembled WGS sequence"/>
</dbReference>
<comment type="caution">
    <text evidence="1">The sequence shown here is derived from an EMBL/GenBank/DDBJ whole genome shotgun (WGS) entry which is preliminary data.</text>
</comment>
<keyword evidence="2" id="KW-1185">Reference proteome</keyword>
<evidence type="ECO:0000313" key="1">
    <source>
        <dbReference type="EMBL" id="ORY94599.1"/>
    </source>
</evidence>
<name>A0A1X2H7P2_SYNRA</name>
<proteinExistence type="predicted"/>